<keyword evidence="12" id="KW-0175">Coiled coil</keyword>
<dbReference type="PANTHER" id="PTHR42855:SF1">
    <property type="entry name" value="ABC TRANSPORTER DOMAIN-CONTAINING PROTEIN"/>
    <property type="match status" value="1"/>
</dbReference>
<evidence type="ECO:0000313" key="16">
    <source>
        <dbReference type="Proteomes" id="UP000534783"/>
    </source>
</evidence>
<keyword evidence="11" id="KW-0648">Protein biosynthesis</keyword>
<accession>A0A7X6IB37</accession>
<feature type="domain" description="ABC transporter" evidence="14">
    <location>
        <begin position="4"/>
        <end position="257"/>
    </location>
</feature>
<dbReference type="InterPro" id="IPR032524">
    <property type="entry name" value="ABC_tran_C"/>
</dbReference>
<evidence type="ECO:0000256" key="12">
    <source>
        <dbReference type="SAM" id="Coils"/>
    </source>
</evidence>
<keyword evidence="4" id="KW-0699">rRNA-binding</keyword>
<comment type="similarity">
    <text evidence="1">Belongs to the ABC transporter superfamily. ABCF family. Translational throttle EttA subfamily.</text>
</comment>
<dbReference type="GO" id="GO:0006417">
    <property type="term" value="P:regulation of translation"/>
    <property type="evidence" value="ECO:0007669"/>
    <property type="project" value="UniProtKB-KW"/>
</dbReference>
<dbReference type="GO" id="GO:0016887">
    <property type="term" value="F:ATP hydrolysis activity"/>
    <property type="evidence" value="ECO:0007669"/>
    <property type="project" value="InterPro"/>
</dbReference>
<dbReference type="Pfam" id="PF00005">
    <property type="entry name" value="ABC_tran"/>
    <property type="match status" value="2"/>
</dbReference>
<dbReference type="PANTHER" id="PTHR42855">
    <property type="entry name" value="ABC TRANSPORTER ATP-BINDING SUBUNIT"/>
    <property type="match status" value="1"/>
</dbReference>
<dbReference type="InterPro" id="IPR032781">
    <property type="entry name" value="ABC_tran_Xtn"/>
</dbReference>
<evidence type="ECO:0000256" key="1">
    <source>
        <dbReference type="ARBA" id="ARBA00005868"/>
    </source>
</evidence>
<keyword evidence="2" id="KW-0963">Cytoplasm</keyword>
<dbReference type="EMBL" id="VTOW01000002">
    <property type="protein sequence ID" value="NKE71366.1"/>
    <property type="molecule type" value="Genomic_DNA"/>
</dbReference>
<dbReference type="Proteomes" id="UP000534783">
    <property type="component" value="Unassembled WGS sequence"/>
</dbReference>
<evidence type="ECO:0000256" key="4">
    <source>
        <dbReference type="ARBA" id="ARBA00022730"/>
    </source>
</evidence>
<evidence type="ECO:0000256" key="11">
    <source>
        <dbReference type="ARBA" id="ARBA00022917"/>
    </source>
</evidence>
<keyword evidence="10" id="KW-0694">RNA-binding</keyword>
<dbReference type="Pfam" id="PF16326">
    <property type="entry name" value="ABC_tran_CTD"/>
    <property type="match status" value="1"/>
</dbReference>
<feature type="domain" description="ABC transporter" evidence="14">
    <location>
        <begin position="322"/>
        <end position="538"/>
    </location>
</feature>
<dbReference type="PROSITE" id="PS00211">
    <property type="entry name" value="ABC_TRANSPORTER_1"/>
    <property type="match status" value="2"/>
</dbReference>
<evidence type="ECO:0000256" key="13">
    <source>
        <dbReference type="SAM" id="MobiDB-lite"/>
    </source>
</evidence>
<evidence type="ECO:0000256" key="7">
    <source>
        <dbReference type="ARBA" id="ARBA00022801"/>
    </source>
</evidence>
<proteinExistence type="inferred from homology"/>
<dbReference type="FunFam" id="3.40.50.300:FF:000183">
    <property type="entry name" value="ABC transporter ATP-binding protein yjjK"/>
    <property type="match status" value="1"/>
</dbReference>
<dbReference type="InterPro" id="IPR003439">
    <property type="entry name" value="ABC_transporter-like_ATP-bd"/>
</dbReference>
<evidence type="ECO:0000256" key="10">
    <source>
        <dbReference type="ARBA" id="ARBA00022884"/>
    </source>
</evidence>
<reference evidence="15 16" key="1">
    <citation type="journal article" date="2020" name="Nature">
        <title>Bacterial chemolithoautotrophy via manganese oxidation.</title>
        <authorList>
            <person name="Yu H."/>
            <person name="Leadbetter J.R."/>
        </authorList>
    </citation>
    <scope>NUCLEOTIDE SEQUENCE [LARGE SCALE GENOMIC DNA]</scope>
    <source>
        <strain evidence="15 16">Mn-1</strain>
    </source>
</reference>
<dbReference type="InterPro" id="IPR037118">
    <property type="entry name" value="Val-tRNA_synth_C_sf"/>
</dbReference>
<evidence type="ECO:0000313" key="15">
    <source>
        <dbReference type="EMBL" id="NKE71366.1"/>
    </source>
</evidence>
<organism evidence="15 16">
    <name type="scientific">Candidatus Manganitrophus noduliformans</name>
    <dbReference type="NCBI Taxonomy" id="2606439"/>
    <lineage>
        <taxon>Bacteria</taxon>
        <taxon>Pseudomonadati</taxon>
        <taxon>Nitrospirota</taxon>
        <taxon>Nitrospiria</taxon>
        <taxon>Candidatus Troglogloeales</taxon>
        <taxon>Candidatus Manganitrophaceae</taxon>
        <taxon>Candidatus Manganitrophus</taxon>
    </lineage>
</organism>
<name>A0A7X6IB37_9BACT</name>
<keyword evidence="16" id="KW-1185">Reference proteome</keyword>
<keyword evidence="5" id="KW-0677">Repeat</keyword>
<protein>
    <submittedName>
        <fullName evidence="15">ABC-F family ATP-binding cassette domain-containing protein</fullName>
    </submittedName>
</protein>
<dbReference type="InterPro" id="IPR003593">
    <property type="entry name" value="AAA+_ATPase"/>
</dbReference>
<evidence type="ECO:0000256" key="2">
    <source>
        <dbReference type="ARBA" id="ARBA00022490"/>
    </source>
</evidence>
<dbReference type="PROSITE" id="PS50893">
    <property type="entry name" value="ABC_TRANSPORTER_2"/>
    <property type="match status" value="2"/>
</dbReference>
<gene>
    <name evidence="15" type="ORF">MNODULE_11510</name>
</gene>
<keyword evidence="8 15" id="KW-0067">ATP-binding</keyword>
<feature type="coiled-coil region" evidence="12">
    <location>
        <begin position="574"/>
        <end position="601"/>
    </location>
</feature>
<dbReference type="Gene3D" id="3.40.50.300">
    <property type="entry name" value="P-loop containing nucleotide triphosphate hydrolases"/>
    <property type="match status" value="2"/>
</dbReference>
<dbReference type="RefSeq" id="WP_168059934.1">
    <property type="nucleotide sequence ID" value="NZ_VTOW01000002.1"/>
</dbReference>
<evidence type="ECO:0000256" key="6">
    <source>
        <dbReference type="ARBA" id="ARBA00022741"/>
    </source>
</evidence>
<feature type="compositionally biased region" description="Basic and acidic residues" evidence="13">
    <location>
        <begin position="539"/>
        <end position="553"/>
    </location>
</feature>
<dbReference type="AlphaFoldDB" id="A0A7X6IB37"/>
<evidence type="ECO:0000259" key="14">
    <source>
        <dbReference type="PROSITE" id="PS50893"/>
    </source>
</evidence>
<dbReference type="FunFam" id="3.40.50.300:FF:000011">
    <property type="entry name" value="Putative ABC transporter ATP-binding component"/>
    <property type="match status" value="1"/>
</dbReference>
<evidence type="ECO:0000256" key="5">
    <source>
        <dbReference type="ARBA" id="ARBA00022737"/>
    </source>
</evidence>
<evidence type="ECO:0000256" key="3">
    <source>
        <dbReference type="ARBA" id="ARBA00022555"/>
    </source>
</evidence>
<dbReference type="CDD" id="cd03221">
    <property type="entry name" value="ABCF_EF-3"/>
    <property type="match status" value="2"/>
</dbReference>
<sequence>MNLLDLSHVSKSYGLKQVLRDVTLTVGESEKVGFVGRNGCGKTTLFQIIAGIEPADGGEVSYKRGISIGALPQDPVLTEHWTVAEEVGSALVEILQKRDRYQAIGEAMRGATPAEMEKLLKEQQALGEWFDHHQGWQIDHRVDEVLLQLGIADRNQKIEMLSGGMRKRVALAKLVLQSPDLLLLDEPTNHLDAATTAWLEEFLIAYPGAVMLVTHDRYFLDRVAQRIFEIESGGVYSYLGGYLDYLEGKAERLLHESREQGRLVTLLRRESEWMRRGPKARTTKSKARIERFYTMQDQRKEHVERDIGLHLQSDHRLGHTILELDELGKSFESRLLIRNLSLKLKAGDRIGMIGPNGAGKTTLLRMILGEELPTAGRIVRGKNTKIAYFDQKRESIDPNLKVEEALGEGDWVTVGEQRRHKTGYLADFLFEHHDQKRFIRTLSGGEKARLILAKMMLESANFLILDEPTNDLDIPTLQLFDDALVGYNGCVLMVTHDRFFLDKVATGILSFEGEGRVRYTEGNYETYLTRLKNEEALAKGEKVPSADRRDGLEKSAANGSSQKPTAPVNRKGLSFKEKKELEGIEREIEKLEARKRELEIFFADPSAHAKSAAGVTDWSNELSQIEKTLEERIARWEALESKRAG</sequence>
<keyword evidence="6" id="KW-0547">Nucleotide-binding</keyword>
<dbReference type="Pfam" id="PF12848">
    <property type="entry name" value="ABC_tran_Xtn"/>
    <property type="match status" value="1"/>
</dbReference>
<evidence type="ECO:0000256" key="9">
    <source>
        <dbReference type="ARBA" id="ARBA00022845"/>
    </source>
</evidence>
<dbReference type="GO" id="GO:0006412">
    <property type="term" value="P:translation"/>
    <property type="evidence" value="ECO:0007669"/>
    <property type="project" value="UniProtKB-KW"/>
</dbReference>
<keyword evidence="9" id="KW-0810">Translation regulation</keyword>
<dbReference type="SMART" id="SM00382">
    <property type="entry name" value="AAA"/>
    <property type="match status" value="2"/>
</dbReference>
<dbReference type="GO" id="GO:0019843">
    <property type="term" value="F:rRNA binding"/>
    <property type="evidence" value="ECO:0007669"/>
    <property type="project" value="UniProtKB-KW"/>
</dbReference>
<dbReference type="GO" id="GO:0000049">
    <property type="term" value="F:tRNA binding"/>
    <property type="evidence" value="ECO:0007669"/>
    <property type="project" value="UniProtKB-KW"/>
</dbReference>
<comment type="caution">
    <text evidence="15">The sequence shown here is derived from an EMBL/GenBank/DDBJ whole genome shotgun (WGS) entry which is preliminary data.</text>
</comment>
<keyword evidence="3" id="KW-0820">tRNA-binding</keyword>
<keyword evidence="7" id="KW-0378">Hydrolase</keyword>
<dbReference type="InterPro" id="IPR017871">
    <property type="entry name" value="ABC_transporter-like_CS"/>
</dbReference>
<evidence type="ECO:0000256" key="8">
    <source>
        <dbReference type="ARBA" id="ARBA00022840"/>
    </source>
</evidence>
<dbReference type="GO" id="GO:0005524">
    <property type="term" value="F:ATP binding"/>
    <property type="evidence" value="ECO:0007669"/>
    <property type="project" value="UniProtKB-KW"/>
</dbReference>
<dbReference type="InterPro" id="IPR051309">
    <property type="entry name" value="ABCF_ATPase"/>
</dbReference>
<dbReference type="Gene3D" id="1.10.287.380">
    <property type="entry name" value="Valyl-tRNA synthetase, C-terminal domain"/>
    <property type="match status" value="1"/>
</dbReference>
<dbReference type="SUPFAM" id="SSF52540">
    <property type="entry name" value="P-loop containing nucleoside triphosphate hydrolases"/>
    <property type="match status" value="2"/>
</dbReference>
<feature type="region of interest" description="Disordered" evidence="13">
    <location>
        <begin position="539"/>
        <end position="572"/>
    </location>
</feature>
<dbReference type="GO" id="GO:0003677">
    <property type="term" value="F:DNA binding"/>
    <property type="evidence" value="ECO:0007669"/>
    <property type="project" value="InterPro"/>
</dbReference>
<dbReference type="InterPro" id="IPR027417">
    <property type="entry name" value="P-loop_NTPase"/>
</dbReference>